<organism evidence="3 4">
    <name type="scientific">Leminorella grimontii</name>
    <dbReference type="NCBI Taxonomy" id="82981"/>
    <lineage>
        <taxon>Bacteria</taxon>
        <taxon>Pseudomonadati</taxon>
        <taxon>Pseudomonadota</taxon>
        <taxon>Gammaproteobacteria</taxon>
        <taxon>Enterobacterales</taxon>
        <taxon>Budviciaceae</taxon>
        <taxon>Leminorella</taxon>
    </lineage>
</organism>
<dbReference type="RefSeq" id="WP_027274817.1">
    <property type="nucleotide sequence ID" value="NZ_BRLH01000006.1"/>
</dbReference>
<sequence>MNHKTMFFISLVVIAVGIVGMIVRSGDAPDVKEAPPQTADSPRSQQKTITLATARVDLPSGHVLGAEDYEINEITVDEKSDLVRLDVSSLNADSLRGFLLNGSVKAGSYLPAPMLESPNTVGFALNSLRSNETIYQYPVKAVNGYLLDSIRGGDKVSLYLRMLEVPKDKRIKSNVGVESSTDAGGKSGKYVLSRLISPLTVLKVQRREASQSDDVVGYLQLKANTHDLELIYTVEKVGDLLILPVGGGTETGKIELDSLLPQLKTIKEIRG</sequence>
<accession>A0AAV5N378</accession>
<keyword evidence="1" id="KW-0812">Transmembrane</keyword>
<evidence type="ECO:0000313" key="3">
    <source>
        <dbReference type="EMBL" id="GKX56535.1"/>
    </source>
</evidence>
<dbReference type="InterPro" id="IPR013974">
    <property type="entry name" value="SAF"/>
</dbReference>
<keyword evidence="1" id="KW-0472">Membrane</keyword>
<gene>
    <name evidence="3" type="primary">rcpC</name>
    <name evidence="3" type="ORF">SOASR030_26470</name>
</gene>
<keyword evidence="4" id="KW-1185">Reference proteome</keyword>
<protein>
    <submittedName>
        <fullName evidence="3">Tight adherance operon protein</fullName>
    </submittedName>
</protein>
<comment type="caution">
    <text evidence="3">The sequence shown here is derived from an EMBL/GenBank/DDBJ whole genome shotgun (WGS) entry which is preliminary data.</text>
</comment>
<evidence type="ECO:0000313" key="4">
    <source>
        <dbReference type="Proteomes" id="UP001058124"/>
    </source>
</evidence>
<dbReference type="AlphaFoldDB" id="A0AAV5N378"/>
<dbReference type="Pfam" id="PF08666">
    <property type="entry name" value="SAF"/>
    <property type="match status" value="1"/>
</dbReference>
<feature type="transmembrane region" description="Helical" evidence="1">
    <location>
        <begin position="6"/>
        <end position="23"/>
    </location>
</feature>
<proteinExistence type="predicted"/>
<keyword evidence="1" id="KW-1133">Transmembrane helix</keyword>
<name>A0AAV5N378_9GAMM</name>
<dbReference type="Proteomes" id="UP001058124">
    <property type="component" value="Unassembled WGS sequence"/>
</dbReference>
<evidence type="ECO:0000259" key="2">
    <source>
        <dbReference type="Pfam" id="PF08666"/>
    </source>
</evidence>
<evidence type="ECO:0000256" key="1">
    <source>
        <dbReference type="SAM" id="Phobius"/>
    </source>
</evidence>
<dbReference type="EMBL" id="BRLH01000006">
    <property type="protein sequence ID" value="GKX56535.1"/>
    <property type="molecule type" value="Genomic_DNA"/>
</dbReference>
<feature type="domain" description="SAF" evidence="2">
    <location>
        <begin position="51"/>
        <end position="116"/>
    </location>
</feature>
<reference evidence="3" key="1">
    <citation type="submission" date="2022-06" db="EMBL/GenBank/DDBJ databases">
        <title>Draft genome sequences of Leminorella grimontii str. JCM5902.</title>
        <authorList>
            <person name="Wakabayashi Y."/>
            <person name="Kojima K."/>
        </authorList>
    </citation>
    <scope>NUCLEOTIDE SEQUENCE</scope>
    <source>
        <strain evidence="3">JCM 5902</strain>
    </source>
</reference>